<evidence type="ECO:0000256" key="1">
    <source>
        <dbReference type="ARBA" id="ARBA00022487"/>
    </source>
</evidence>
<evidence type="ECO:0000256" key="3">
    <source>
        <dbReference type="ARBA" id="ARBA00022801"/>
    </source>
</evidence>
<evidence type="ECO:0000256" key="2">
    <source>
        <dbReference type="ARBA" id="ARBA00022729"/>
    </source>
</evidence>
<gene>
    <name evidence="5" type="ORF">A4H97_18925</name>
</gene>
<dbReference type="GO" id="GO:0052689">
    <property type="term" value="F:carboxylic ester hydrolase activity"/>
    <property type="evidence" value="ECO:0007669"/>
    <property type="project" value="UniProtKB-KW"/>
</dbReference>
<keyword evidence="1" id="KW-0719">Serine esterase</keyword>
<keyword evidence="3" id="KW-0378">Hydrolase</keyword>
<keyword evidence="2" id="KW-0732">Signal</keyword>
<dbReference type="InterPro" id="IPR029058">
    <property type="entry name" value="AB_hydrolase_fold"/>
</dbReference>
<protein>
    <submittedName>
        <fullName evidence="5">Acetylxylan esterase</fullName>
    </submittedName>
</protein>
<name>A0A1V9DY75_9BACT</name>
<reference evidence="6" key="1">
    <citation type="submission" date="2016-04" db="EMBL/GenBank/DDBJ databases">
        <authorList>
            <person name="Chen L."/>
            <person name="Zhuang W."/>
            <person name="Wang G."/>
        </authorList>
    </citation>
    <scope>NUCLEOTIDE SEQUENCE [LARGE SCALE GENOMIC DNA]</scope>
    <source>
        <strain evidence="6">17621</strain>
    </source>
</reference>
<comment type="caution">
    <text evidence="5">The sequence shown here is derived from an EMBL/GenBank/DDBJ whole genome shotgun (WGS) entry which is preliminary data.</text>
</comment>
<evidence type="ECO:0000313" key="6">
    <source>
        <dbReference type="Proteomes" id="UP000192610"/>
    </source>
</evidence>
<dbReference type="InterPro" id="IPR050261">
    <property type="entry name" value="FrsA_esterase"/>
</dbReference>
<evidence type="ECO:0000259" key="4">
    <source>
        <dbReference type="Pfam" id="PF22244"/>
    </source>
</evidence>
<dbReference type="STRING" id="354355.SAMN05660816_02618"/>
<dbReference type="SUPFAM" id="SSF53474">
    <property type="entry name" value="alpha/beta-Hydrolases"/>
    <property type="match status" value="1"/>
</dbReference>
<dbReference type="PANTHER" id="PTHR22946:SF8">
    <property type="entry name" value="ACETYL XYLAN ESTERASE DOMAIN-CONTAINING PROTEIN"/>
    <property type="match status" value="1"/>
</dbReference>
<dbReference type="AlphaFoldDB" id="A0A1V9DY75"/>
<sequence length="463" mass="52193">MRKLFYILCGLLIWMDGRSQTSDDAYREPLKQVLTEIEGQYGIKIRYSDAMVNDHFVTYARWRFRPDVEKTLTNVLATQDLSFSKTGDKSYKISAFQYHLKTVEEGKAQLEYLSSLYNDVASWEKRKTELRACMYQALQLSPVPPAPVSKPITTPVRKMDGYTVENIAFEVLPGVYTCASLYKPAKIKGKIPVVLCPDGHWEKHRYRADCQYRCATLARMGCMAISYDIFAWGESLLQFKSEDHRRSLAMTVQTLNAFRILDYMLKLKEVDTSRVAISGGSGGGSHTMLVTALDDRIKLTVPVVMVSSFHSGGCPCESGMPVHLCGNGTNNVEIAAMAAPRPQLVVSDGGDWTAHVPEVEFPFLKKMYGYYGKPDQVENVHLPNEKHDYGINKRTALYEFIGKHFHLDLTAVKDKTTGQFDESKVTIEPETSLYVFGDHGEKLPANAIHGYDELKKQFEGKGK</sequence>
<keyword evidence="6" id="KW-1185">Reference proteome</keyword>
<proteinExistence type="predicted"/>
<dbReference type="Pfam" id="PF22244">
    <property type="entry name" value="GCE_fung"/>
    <property type="match status" value="1"/>
</dbReference>
<dbReference type="InterPro" id="IPR054579">
    <property type="entry name" value="GCE-like_dom"/>
</dbReference>
<dbReference type="RefSeq" id="WP_081204798.1">
    <property type="nucleotide sequence ID" value="NZ_FOCZ01000004.1"/>
</dbReference>
<feature type="domain" description="4-O-methyl-glucuronoyl methylesterase-like" evidence="4">
    <location>
        <begin position="249"/>
        <end position="303"/>
    </location>
</feature>
<organism evidence="5 6">
    <name type="scientific">Niastella yeongjuensis</name>
    <dbReference type="NCBI Taxonomy" id="354355"/>
    <lineage>
        <taxon>Bacteria</taxon>
        <taxon>Pseudomonadati</taxon>
        <taxon>Bacteroidota</taxon>
        <taxon>Chitinophagia</taxon>
        <taxon>Chitinophagales</taxon>
        <taxon>Chitinophagaceae</taxon>
        <taxon>Niastella</taxon>
    </lineage>
</organism>
<evidence type="ECO:0000313" key="5">
    <source>
        <dbReference type="EMBL" id="OQP38790.1"/>
    </source>
</evidence>
<dbReference type="Gene3D" id="3.40.50.1820">
    <property type="entry name" value="alpha/beta hydrolase"/>
    <property type="match status" value="1"/>
</dbReference>
<accession>A0A1V9DY75</accession>
<dbReference type="EMBL" id="LVXG01000082">
    <property type="protein sequence ID" value="OQP38790.1"/>
    <property type="molecule type" value="Genomic_DNA"/>
</dbReference>
<dbReference type="Proteomes" id="UP000192610">
    <property type="component" value="Unassembled WGS sequence"/>
</dbReference>
<dbReference type="PANTHER" id="PTHR22946">
    <property type="entry name" value="DIENELACTONE HYDROLASE DOMAIN-CONTAINING PROTEIN-RELATED"/>
    <property type="match status" value="1"/>
</dbReference>
<dbReference type="OrthoDB" id="3668964at2"/>